<feature type="transmembrane region" description="Helical" evidence="1">
    <location>
        <begin position="23"/>
        <end position="40"/>
    </location>
</feature>
<protein>
    <recommendedName>
        <fullName evidence="4">O-antigen ligase family protein</fullName>
    </recommendedName>
</protein>
<feature type="transmembrane region" description="Helical" evidence="1">
    <location>
        <begin position="371"/>
        <end position="396"/>
    </location>
</feature>
<name>A0ABS0XTH6_9SPHN</name>
<evidence type="ECO:0000313" key="2">
    <source>
        <dbReference type="EMBL" id="MBJ6123331.1"/>
    </source>
</evidence>
<gene>
    <name evidence="2" type="ORF">JAO74_16205</name>
</gene>
<feature type="transmembrane region" description="Helical" evidence="1">
    <location>
        <begin position="241"/>
        <end position="259"/>
    </location>
</feature>
<dbReference type="EMBL" id="JAELXS010000010">
    <property type="protein sequence ID" value="MBJ6123331.1"/>
    <property type="molecule type" value="Genomic_DNA"/>
</dbReference>
<feature type="transmembrane region" description="Helical" evidence="1">
    <location>
        <begin position="204"/>
        <end position="229"/>
    </location>
</feature>
<evidence type="ECO:0000256" key="1">
    <source>
        <dbReference type="SAM" id="Phobius"/>
    </source>
</evidence>
<proteinExistence type="predicted"/>
<keyword evidence="1" id="KW-1133">Transmembrane helix</keyword>
<feature type="transmembrane region" description="Helical" evidence="1">
    <location>
        <begin position="339"/>
        <end position="359"/>
    </location>
</feature>
<accession>A0ABS0XTH6</accession>
<organism evidence="2 3">
    <name type="scientific">Sphingomonas mollis</name>
    <dbReference type="NCBI Taxonomy" id="2795726"/>
    <lineage>
        <taxon>Bacteria</taxon>
        <taxon>Pseudomonadati</taxon>
        <taxon>Pseudomonadota</taxon>
        <taxon>Alphaproteobacteria</taxon>
        <taxon>Sphingomonadales</taxon>
        <taxon>Sphingomonadaceae</taxon>
        <taxon>Sphingomonas</taxon>
    </lineage>
</organism>
<comment type="caution">
    <text evidence="2">The sequence shown here is derived from an EMBL/GenBank/DDBJ whole genome shotgun (WGS) entry which is preliminary data.</text>
</comment>
<feature type="transmembrane region" description="Helical" evidence="1">
    <location>
        <begin position="125"/>
        <end position="150"/>
    </location>
</feature>
<keyword evidence="1" id="KW-0812">Transmembrane</keyword>
<dbReference type="Proteomes" id="UP000640426">
    <property type="component" value="Unassembled WGS sequence"/>
</dbReference>
<evidence type="ECO:0008006" key="4">
    <source>
        <dbReference type="Google" id="ProtNLM"/>
    </source>
</evidence>
<feature type="transmembrane region" description="Helical" evidence="1">
    <location>
        <begin position="52"/>
        <end position="75"/>
    </location>
</feature>
<evidence type="ECO:0000313" key="3">
    <source>
        <dbReference type="Proteomes" id="UP000640426"/>
    </source>
</evidence>
<feature type="transmembrane region" description="Helical" evidence="1">
    <location>
        <begin position="95"/>
        <end position="116"/>
    </location>
</feature>
<sequence>MLLGLAAVIAFLSGFTDLRLGDIQSVEFAIVGALMLSFLQPQQQARIEGPGVIINLLPRVILMITLIACGSFMSLRLNFYPPSDIGLLKQPPFATIARLIEVVISVCSLFVVALAIRDDPRKLKLILMAFGWAAIANAMWGVFCFGMHFAGLELPGITLSSRIPRVRGFFNEGGPLGVYLAGGALVQYIRGPMLHYISRGSYRASMAIIVLAVVGSQSKAAVLVILLLASLGFLQQRRASLIFVAVALILPIAIASNLVEGLNGYYSNLVNFRSEAYERSTDGNLVNGRLMGSVLLPRIVEAHPILGVGIGNYSLVRNDPDILLGLPRTEVWDLHGLGLLGYLAELGIPMTIFVLYIYAYPLLMALRSRAWIFLLSAYPLLAALFGVQLNFAYPWIVMGMALGALSIEKVHRSTVTALVPIGRVSQLPAGNRHGART</sequence>
<keyword evidence="1" id="KW-0472">Membrane</keyword>
<reference evidence="3" key="1">
    <citation type="submission" date="2020-12" db="EMBL/GenBank/DDBJ databases">
        <title>Hymenobacter sp.</title>
        <authorList>
            <person name="Kim M.K."/>
        </authorList>
    </citation>
    <scope>NUCLEOTIDE SEQUENCE [LARGE SCALE GENOMIC DNA]</scope>
    <source>
        <strain evidence="3">BT553</strain>
    </source>
</reference>
<keyword evidence="3" id="KW-1185">Reference proteome</keyword>
<dbReference type="RefSeq" id="WP_199040543.1">
    <property type="nucleotide sequence ID" value="NZ_JAELXS010000010.1"/>
</dbReference>